<dbReference type="Proteomes" id="UP000199233">
    <property type="component" value="Unassembled WGS sequence"/>
</dbReference>
<sequence length="153" mass="16532">MRHWKTVLSLTACAMLSAGSAVAQAEHEHHHHHDMAAAGAATAPAAVPPLEIQMPRDGDTVGQQVAVVLKTPADLDGMTMSAAKIGVHLHIEIAGMALMPTRQQLIDLGSNNYLYLFDLPAKPGRNTIRLYWSDAQHRTLESTVRSITVTVKP</sequence>
<accession>A0A1H9JD29</accession>
<evidence type="ECO:0000256" key="1">
    <source>
        <dbReference type="SAM" id="SignalP"/>
    </source>
</evidence>
<proteinExistence type="predicted"/>
<feature type="signal peptide" evidence="1">
    <location>
        <begin position="1"/>
        <end position="23"/>
    </location>
</feature>
<keyword evidence="1" id="KW-0732">Signal</keyword>
<dbReference type="EMBL" id="FOFS01000011">
    <property type="protein sequence ID" value="SEQ84639.1"/>
    <property type="molecule type" value="Genomic_DNA"/>
</dbReference>
<evidence type="ECO:0008006" key="4">
    <source>
        <dbReference type="Google" id="ProtNLM"/>
    </source>
</evidence>
<gene>
    <name evidence="2" type="ORF">SAMN04488038_111107</name>
</gene>
<name>A0A1H9JD29_9GAMM</name>
<evidence type="ECO:0000313" key="3">
    <source>
        <dbReference type="Proteomes" id="UP000199233"/>
    </source>
</evidence>
<feature type="chain" id="PRO_5011663439" description="CopC domain-containing protein" evidence="1">
    <location>
        <begin position="24"/>
        <end position="153"/>
    </location>
</feature>
<evidence type="ECO:0000313" key="2">
    <source>
        <dbReference type="EMBL" id="SEQ84639.1"/>
    </source>
</evidence>
<dbReference type="RefSeq" id="WP_093287619.1">
    <property type="nucleotide sequence ID" value="NZ_FOFS01000011.1"/>
</dbReference>
<protein>
    <recommendedName>
        <fullName evidence="4">CopC domain-containing protein</fullName>
    </recommendedName>
</protein>
<keyword evidence="3" id="KW-1185">Reference proteome</keyword>
<reference evidence="2 3" key="1">
    <citation type="submission" date="2016-10" db="EMBL/GenBank/DDBJ databases">
        <authorList>
            <person name="de Groot N.N."/>
        </authorList>
    </citation>
    <scope>NUCLEOTIDE SEQUENCE [LARGE SCALE GENOMIC DNA]</scope>
    <source>
        <strain evidence="2 3">DSM 25927</strain>
    </source>
</reference>
<organism evidence="2 3">
    <name type="scientific">Solimonas aquatica</name>
    <dbReference type="NCBI Taxonomy" id="489703"/>
    <lineage>
        <taxon>Bacteria</taxon>
        <taxon>Pseudomonadati</taxon>
        <taxon>Pseudomonadota</taxon>
        <taxon>Gammaproteobacteria</taxon>
        <taxon>Nevskiales</taxon>
        <taxon>Nevskiaceae</taxon>
        <taxon>Solimonas</taxon>
    </lineage>
</organism>
<dbReference type="STRING" id="489703.SAMN04488038_111107"/>
<dbReference type="AlphaFoldDB" id="A0A1H9JD29"/>